<dbReference type="PROSITE" id="PS01124">
    <property type="entry name" value="HTH_ARAC_FAMILY_2"/>
    <property type="match status" value="1"/>
</dbReference>
<dbReference type="Pfam" id="PF12833">
    <property type="entry name" value="HTH_18"/>
    <property type="match status" value="1"/>
</dbReference>
<accession>A0ABV9MR71</accession>
<sequence>MKEVVISSQMNGISIDRSTRTVEYNMIKHWHPECEIQYFFQGKRHFFIDQQHYAVKEGSFILIDSNQVHNTYSDKELFHDRLVFHFDKKIFEATATSLGIDLELFLKEHCGVVQIPHADRAFVEDCLIALASEIEQKQIAYQAVVQLNFFELIIYLTRLKISGAMHSLPTEVEGEINDFVNEVQHYIRDNYATVGSLEEIAKVFYLDKSYLSRIFKKCTGYTITEFTNIQRIQQAQRLLEDSKMTVAQVASHIGYENVTYFNRVFKKYVETSPLQYRKKQIAYKKSLREKNNN</sequence>
<keyword evidence="1" id="KW-0805">Transcription regulation</keyword>
<evidence type="ECO:0000256" key="3">
    <source>
        <dbReference type="ARBA" id="ARBA00023163"/>
    </source>
</evidence>
<dbReference type="InterPro" id="IPR009057">
    <property type="entry name" value="Homeodomain-like_sf"/>
</dbReference>
<name>A0ABV9MR71_9ENTE</name>
<reference evidence="6" key="1">
    <citation type="journal article" date="2019" name="Int. J. Syst. Evol. Microbiol.">
        <title>The Global Catalogue of Microorganisms (GCM) 10K type strain sequencing project: providing services to taxonomists for standard genome sequencing and annotation.</title>
        <authorList>
            <consortium name="The Broad Institute Genomics Platform"/>
            <consortium name="The Broad Institute Genome Sequencing Center for Infectious Disease"/>
            <person name="Wu L."/>
            <person name="Ma J."/>
        </authorList>
    </citation>
    <scope>NUCLEOTIDE SEQUENCE [LARGE SCALE GENOMIC DNA]</scope>
    <source>
        <strain evidence="6">CGMCC 1.19032</strain>
    </source>
</reference>
<evidence type="ECO:0000259" key="4">
    <source>
        <dbReference type="PROSITE" id="PS01124"/>
    </source>
</evidence>
<gene>
    <name evidence="5" type="ORF">ACFO5I_01780</name>
</gene>
<dbReference type="Gene3D" id="2.60.120.10">
    <property type="entry name" value="Jelly Rolls"/>
    <property type="match status" value="1"/>
</dbReference>
<dbReference type="EMBL" id="JBHSGS010000009">
    <property type="protein sequence ID" value="MFC4718477.1"/>
    <property type="molecule type" value="Genomic_DNA"/>
</dbReference>
<dbReference type="InterPro" id="IPR018060">
    <property type="entry name" value="HTH_AraC"/>
</dbReference>
<dbReference type="PANTHER" id="PTHR43280:SF2">
    <property type="entry name" value="HTH-TYPE TRANSCRIPTIONAL REGULATOR EXSA"/>
    <property type="match status" value="1"/>
</dbReference>
<dbReference type="PRINTS" id="PR00032">
    <property type="entry name" value="HTHARAC"/>
</dbReference>
<dbReference type="InterPro" id="IPR018062">
    <property type="entry name" value="HTH_AraC-typ_CS"/>
</dbReference>
<dbReference type="InterPro" id="IPR037923">
    <property type="entry name" value="HTH-like"/>
</dbReference>
<feature type="domain" description="HTH araC/xylS-type" evidence="4">
    <location>
        <begin position="181"/>
        <end position="279"/>
    </location>
</feature>
<organism evidence="5 6">
    <name type="scientific">Enterococcus lemanii</name>
    <dbReference type="NCBI Taxonomy" id="1159752"/>
    <lineage>
        <taxon>Bacteria</taxon>
        <taxon>Bacillati</taxon>
        <taxon>Bacillota</taxon>
        <taxon>Bacilli</taxon>
        <taxon>Lactobacillales</taxon>
        <taxon>Enterococcaceae</taxon>
        <taxon>Enterococcus</taxon>
    </lineage>
</organism>
<dbReference type="SUPFAM" id="SSF46689">
    <property type="entry name" value="Homeodomain-like"/>
    <property type="match status" value="2"/>
</dbReference>
<dbReference type="Gene3D" id="1.10.10.60">
    <property type="entry name" value="Homeodomain-like"/>
    <property type="match status" value="2"/>
</dbReference>
<dbReference type="PANTHER" id="PTHR43280">
    <property type="entry name" value="ARAC-FAMILY TRANSCRIPTIONAL REGULATOR"/>
    <property type="match status" value="1"/>
</dbReference>
<dbReference type="Pfam" id="PF02311">
    <property type="entry name" value="AraC_binding"/>
    <property type="match status" value="1"/>
</dbReference>
<evidence type="ECO:0000313" key="5">
    <source>
        <dbReference type="EMBL" id="MFC4718477.1"/>
    </source>
</evidence>
<evidence type="ECO:0000256" key="1">
    <source>
        <dbReference type="ARBA" id="ARBA00023015"/>
    </source>
</evidence>
<keyword evidence="3" id="KW-0804">Transcription</keyword>
<comment type="caution">
    <text evidence="5">The sequence shown here is derived from an EMBL/GenBank/DDBJ whole genome shotgun (WGS) entry which is preliminary data.</text>
</comment>
<dbReference type="SUPFAM" id="SSF51215">
    <property type="entry name" value="Regulatory protein AraC"/>
    <property type="match status" value="1"/>
</dbReference>
<keyword evidence="6" id="KW-1185">Reference proteome</keyword>
<dbReference type="InterPro" id="IPR003313">
    <property type="entry name" value="AraC-bd"/>
</dbReference>
<protein>
    <submittedName>
        <fullName evidence="5">Helix-turn-helix domain-containing protein</fullName>
    </submittedName>
</protein>
<keyword evidence="2" id="KW-0238">DNA-binding</keyword>
<evidence type="ECO:0000313" key="6">
    <source>
        <dbReference type="Proteomes" id="UP001595969"/>
    </source>
</evidence>
<evidence type="ECO:0000256" key="2">
    <source>
        <dbReference type="ARBA" id="ARBA00023125"/>
    </source>
</evidence>
<dbReference type="Proteomes" id="UP001595969">
    <property type="component" value="Unassembled WGS sequence"/>
</dbReference>
<dbReference type="SMART" id="SM00342">
    <property type="entry name" value="HTH_ARAC"/>
    <property type="match status" value="1"/>
</dbReference>
<dbReference type="PROSITE" id="PS00041">
    <property type="entry name" value="HTH_ARAC_FAMILY_1"/>
    <property type="match status" value="1"/>
</dbReference>
<proteinExistence type="predicted"/>
<dbReference type="InterPro" id="IPR014710">
    <property type="entry name" value="RmlC-like_jellyroll"/>
</dbReference>
<dbReference type="InterPro" id="IPR020449">
    <property type="entry name" value="Tscrpt_reg_AraC-type_HTH"/>
</dbReference>
<dbReference type="RefSeq" id="WP_204654155.1">
    <property type="nucleotide sequence ID" value="NZ_JAFBFD010000021.1"/>
</dbReference>